<name>A0A5A7U446_CUCMM</name>
<reference evidence="1 2" key="1">
    <citation type="submission" date="2019-08" db="EMBL/GenBank/DDBJ databases">
        <title>Draft genome sequences of two oriental melons (Cucumis melo L. var makuwa).</title>
        <authorList>
            <person name="Kwon S.-Y."/>
        </authorList>
    </citation>
    <scope>NUCLEOTIDE SEQUENCE [LARGE SCALE GENOMIC DNA]</scope>
    <source>
        <strain evidence="2">cv. SW 3</strain>
        <tissue evidence="1">Leaf</tissue>
    </source>
</reference>
<dbReference type="Proteomes" id="UP000321393">
    <property type="component" value="Unassembled WGS sequence"/>
</dbReference>
<sequence>MVPKVCSNLMVSKSKKLDFPTPNLNCSHVSNEDRNLRPLARNVCPLELGNDRGGLGSIDNEEFVDDGGHESDIEFKGDDDVHGLHMFDSNAQLHYEVNIDNEHEILKSDEDESPHLITKKKQKRVEKLMGCTVFLLAESYLEDVQLKYEDVSHCYRSKEIIQDFLKEFGIDLSYKRVWRAQEVIHSMTRGFLKESYALLARHKEALKIANLGTHCDFEVDLDDHFRKCTLFLPRHQGAALRAMVGDAWCNSLGTDTQPLPCSPFPFFAYLVASQRYLFPHPTPNNAS</sequence>
<dbReference type="EMBL" id="SSTE01012982">
    <property type="protein sequence ID" value="KAA0048219.1"/>
    <property type="molecule type" value="Genomic_DNA"/>
</dbReference>
<comment type="caution">
    <text evidence="1">The sequence shown here is derived from an EMBL/GenBank/DDBJ whole genome shotgun (WGS) entry which is preliminary data.</text>
</comment>
<protein>
    <submittedName>
        <fullName evidence="1">MuDRA-like transposase</fullName>
    </submittedName>
</protein>
<dbReference type="AlphaFoldDB" id="A0A5A7U446"/>
<evidence type="ECO:0000313" key="1">
    <source>
        <dbReference type="EMBL" id="KAA0048219.1"/>
    </source>
</evidence>
<accession>A0A5A7U446</accession>
<evidence type="ECO:0000313" key="2">
    <source>
        <dbReference type="Proteomes" id="UP000321393"/>
    </source>
</evidence>
<dbReference type="OrthoDB" id="683469at2759"/>
<organism evidence="1 2">
    <name type="scientific">Cucumis melo var. makuwa</name>
    <name type="common">Oriental melon</name>
    <dbReference type="NCBI Taxonomy" id="1194695"/>
    <lineage>
        <taxon>Eukaryota</taxon>
        <taxon>Viridiplantae</taxon>
        <taxon>Streptophyta</taxon>
        <taxon>Embryophyta</taxon>
        <taxon>Tracheophyta</taxon>
        <taxon>Spermatophyta</taxon>
        <taxon>Magnoliopsida</taxon>
        <taxon>eudicotyledons</taxon>
        <taxon>Gunneridae</taxon>
        <taxon>Pentapetalae</taxon>
        <taxon>rosids</taxon>
        <taxon>fabids</taxon>
        <taxon>Cucurbitales</taxon>
        <taxon>Cucurbitaceae</taxon>
        <taxon>Benincaseae</taxon>
        <taxon>Cucumis</taxon>
    </lineage>
</organism>
<gene>
    <name evidence="1" type="ORF">E6C27_scaffold63G001340</name>
</gene>
<proteinExistence type="predicted"/>